<dbReference type="Proteomes" id="UP000828941">
    <property type="component" value="Chromosome 6"/>
</dbReference>
<evidence type="ECO:0000313" key="1">
    <source>
        <dbReference type="EMBL" id="KAI4336531.1"/>
    </source>
</evidence>
<sequence length="384" mass="42752">MGGILYYIPIEENPSPKEETFLSDSGQRTQGTSRNGEAVRLRAHPVTSALETALLYCTADSAKLCLLCDHHVHSANSLSRKHVRSQICVNCSSGPVTVQFITDNLLLCHDCNWDAHRTSSLFVSHHRTPVEGFTGCPSVSELASIWGFHFDDKKFKLGRSSSTVTPRPHWDDYGYNYNSRDLLMPAESLVLKSDGMSLQDLMVPDHNTAHCTALIFKKHIPSCGKHKHTYISRGNEEAFGLENGADDFLETAAVSQQPLQLQRAQQVTSLLMMPTQLDLKESDQVINLNTLWHSNPKGRQGVQIWDFRSGRLRCHEESGALEASYADSNGGFMTKSFGELIGESSLTNHTKVLEDLYGMNIAFNDMASYNANPSLTDFPTFYIC</sequence>
<protein>
    <submittedName>
        <fullName evidence="1">Uncharacterized protein</fullName>
    </submittedName>
</protein>
<proteinExistence type="predicted"/>
<name>A0ACB9NKL9_BAUVA</name>
<gene>
    <name evidence="1" type="ORF">L6164_015047</name>
</gene>
<keyword evidence="2" id="KW-1185">Reference proteome</keyword>
<dbReference type="EMBL" id="CM039431">
    <property type="protein sequence ID" value="KAI4336531.1"/>
    <property type="molecule type" value="Genomic_DNA"/>
</dbReference>
<accession>A0ACB9NKL9</accession>
<organism evidence="1 2">
    <name type="scientific">Bauhinia variegata</name>
    <name type="common">Purple orchid tree</name>
    <name type="synonym">Phanera variegata</name>
    <dbReference type="NCBI Taxonomy" id="167791"/>
    <lineage>
        <taxon>Eukaryota</taxon>
        <taxon>Viridiplantae</taxon>
        <taxon>Streptophyta</taxon>
        <taxon>Embryophyta</taxon>
        <taxon>Tracheophyta</taxon>
        <taxon>Spermatophyta</taxon>
        <taxon>Magnoliopsida</taxon>
        <taxon>eudicotyledons</taxon>
        <taxon>Gunneridae</taxon>
        <taxon>Pentapetalae</taxon>
        <taxon>rosids</taxon>
        <taxon>fabids</taxon>
        <taxon>Fabales</taxon>
        <taxon>Fabaceae</taxon>
        <taxon>Cercidoideae</taxon>
        <taxon>Cercideae</taxon>
        <taxon>Bauhiniinae</taxon>
        <taxon>Bauhinia</taxon>
    </lineage>
</organism>
<comment type="caution">
    <text evidence="1">The sequence shown here is derived from an EMBL/GenBank/DDBJ whole genome shotgun (WGS) entry which is preliminary data.</text>
</comment>
<evidence type="ECO:0000313" key="2">
    <source>
        <dbReference type="Proteomes" id="UP000828941"/>
    </source>
</evidence>
<reference evidence="1 2" key="1">
    <citation type="journal article" date="2022" name="DNA Res.">
        <title>Chromosomal-level genome assembly of the orchid tree Bauhinia variegata (Leguminosae; Cercidoideae) supports the allotetraploid origin hypothesis of Bauhinia.</title>
        <authorList>
            <person name="Zhong Y."/>
            <person name="Chen Y."/>
            <person name="Zheng D."/>
            <person name="Pang J."/>
            <person name="Liu Y."/>
            <person name="Luo S."/>
            <person name="Meng S."/>
            <person name="Qian L."/>
            <person name="Wei D."/>
            <person name="Dai S."/>
            <person name="Zhou R."/>
        </authorList>
    </citation>
    <scope>NUCLEOTIDE SEQUENCE [LARGE SCALE GENOMIC DNA]</scope>
    <source>
        <strain evidence="1">BV-YZ2020</strain>
    </source>
</reference>